<organism evidence="1 2">
    <name type="scientific">Polypedilum vanderplanki</name>
    <name type="common">Sleeping chironomid midge</name>
    <dbReference type="NCBI Taxonomy" id="319348"/>
    <lineage>
        <taxon>Eukaryota</taxon>
        <taxon>Metazoa</taxon>
        <taxon>Ecdysozoa</taxon>
        <taxon>Arthropoda</taxon>
        <taxon>Hexapoda</taxon>
        <taxon>Insecta</taxon>
        <taxon>Pterygota</taxon>
        <taxon>Neoptera</taxon>
        <taxon>Endopterygota</taxon>
        <taxon>Diptera</taxon>
        <taxon>Nematocera</taxon>
        <taxon>Chironomoidea</taxon>
        <taxon>Chironomidae</taxon>
        <taxon>Chironominae</taxon>
        <taxon>Polypedilum</taxon>
        <taxon>Polypedilum</taxon>
    </lineage>
</organism>
<dbReference type="Proteomes" id="UP001107558">
    <property type="component" value="Chromosome 4"/>
</dbReference>
<gene>
    <name evidence="1" type="ORF">PVAND_016971</name>
</gene>
<proteinExistence type="predicted"/>
<keyword evidence="2" id="KW-1185">Reference proteome</keyword>
<protein>
    <submittedName>
        <fullName evidence="1">Uncharacterized protein</fullName>
    </submittedName>
</protein>
<comment type="caution">
    <text evidence="1">The sequence shown here is derived from an EMBL/GenBank/DDBJ whole genome shotgun (WGS) entry which is preliminary data.</text>
</comment>
<evidence type="ECO:0000313" key="1">
    <source>
        <dbReference type="EMBL" id="KAG5669072.1"/>
    </source>
</evidence>
<reference evidence="1" key="1">
    <citation type="submission" date="2021-03" db="EMBL/GenBank/DDBJ databases">
        <title>Chromosome level genome of the anhydrobiotic midge Polypedilum vanderplanki.</title>
        <authorList>
            <person name="Yoshida Y."/>
            <person name="Kikawada T."/>
            <person name="Gusev O."/>
        </authorList>
    </citation>
    <scope>NUCLEOTIDE SEQUENCE</scope>
    <source>
        <strain evidence="1">NIAS01</strain>
        <tissue evidence="1">Whole body or cell culture</tissue>
    </source>
</reference>
<sequence length="134" mass="15896">MNVKLNALEMKILIFANYSCINQKFNLVSNMTRRGEEKWQNVLVLSLRICIHHFSYDLLRGRKKEEPMIVSQIIECVFQQNFLSYPINETNYLCPLLKNFVSNPTFCHHTDLKLFPAKFWRLDRDIRAEANAKN</sequence>
<accession>A0A9J6BHC9</accession>
<name>A0A9J6BHC9_POLVA</name>
<dbReference type="AlphaFoldDB" id="A0A9J6BHC9"/>
<dbReference type="EMBL" id="JADBJN010000004">
    <property type="protein sequence ID" value="KAG5669072.1"/>
    <property type="molecule type" value="Genomic_DNA"/>
</dbReference>
<evidence type="ECO:0000313" key="2">
    <source>
        <dbReference type="Proteomes" id="UP001107558"/>
    </source>
</evidence>